<reference evidence="2 3" key="1">
    <citation type="journal article" date="2020" name="ISME J.">
        <title>Uncovering the hidden diversity of litter-decomposition mechanisms in mushroom-forming fungi.</title>
        <authorList>
            <person name="Floudas D."/>
            <person name="Bentzer J."/>
            <person name="Ahren D."/>
            <person name="Johansson T."/>
            <person name="Persson P."/>
            <person name="Tunlid A."/>
        </authorList>
    </citation>
    <scope>NUCLEOTIDE SEQUENCE [LARGE SCALE GENOMIC DNA]</scope>
    <source>
        <strain evidence="2 3">CBS 175.51</strain>
    </source>
</reference>
<dbReference type="AlphaFoldDB" id="A0A8H5CCS2"/>
<organism evidence="2 3">
    <name type="scientific">Ephemerocybe angulata</name>
    <dbReference type="NCBI Taxonomy" id="980116"/>
    <lineage>
        <taxon>Eukaryota</taxon>
        <taxon>Fungi</taxon>
        <taxon>Dikarya</taxon>
        <taxon>Basidiomycota</taxon>
        <taxon>Agaricomycotina</taxon>
        <taxon>Agaricomycetes</taxon>
        <taxon>Agaricomycetidae</taxon>
        <taxon>Agaricales</taxon>
        <taxon>Agaricineae</taxon>
        <taxon>Psathyrellaceae</taxon>
        <taxon>Ephemerocybe</taxon>
    </lineage>
</organism>
<dbReference type="Proteomes" id="UP000541558">
    <property type="component" value="Unassembled WGS sequence"/>
</dbReference>
<keyword evidence="1" id="KW-0175">Coiled coil</keyword>
<evidence type="ECO:0000313" key="3">
    <source>
        <dbReference type="Proteomes" id="UP000541558"/>
    </source>
</evidence>
<protein>
    <recommendedName>
        <fullName evidence="4">F-box domain-containing protein</fullName>
    </recommendedName>
</protein>
<sequence>MTLPVKTQQEVDVTAEIGQVTAEIDQLKEELNRLSLSLNTLERQRNALSPVSKVPPELLFKIFYLSLQFMDASGHRLPNVFPERTRLAITHVSQRWRETSLNFPDLWAEIYLRENTSHQSIDMALRNSQNQPLYIEAPGPIQRSAASHIFGERLRSRQVKAIYLHALPLDFLMVFNLSHIRHVCKEVETFHLTLHQTLVLEKEFWYMITFQTFTRLRRVELNGWVNNPFPWIRCPSVTHLSIQPGLLATMESMRDLLAFLKISPQLEFLHIHFGSTSVNGERLVEDLHYHSSIYLPRLCTLRIKSNSSLPLCILLSALHIPPTIQVLDLSCSNHPPDAPRKVASALNLACSAVSPPRMVIVYAVYQPNGHHSAIPPLLIQSSQAQGDPRPQLDVQISITPAPAQAQVSLFCPFPHSNANDWLFSALRSIRIHHYPTAAVWQVLGCIPTLETVTLYVRENDDGFLSALRGSALSSNAASNPQNPGSTRTRPAGGFAALRNIEIEFRGCAARWDIVYALALGGAILGTQGGKKLDCLVFEQCHSNLGGVTSGILRRISENVRWSQKIVVS</sequence>
<dbReference type="Gene3D" id="3.80.10.10">
    <property type="entry name" value="Ribonuclease Inhibitor"/>
    <property type="match status" value="1"/>
</dbReference>
<comment type="caution">
    <text evidence="2">The sequence shown here is derived from an EMBL/GenBank/DDBJ whole genome shotgun (WGS) entry which is preliminary data.</text>
</comment>
<dbReference type="OrthoDB" id="2884925at2759"/>
<gene>
    <name evidence="2" type="ORF">D9611_009872</name>
</gene>
<dbReference type="InterPro" id="IPR032675">
    <property type="entry name" value="LRR_dom_sf"/>
</dbReference>
<feature type="coiled-coil region" evidence="1">
    <location>
        <begin position="10"/>
        <end position="44"/>
    </location>
</feature>
<dbReference type="EMBL" id="JAACJK010000008">
    <property type="protein sequence ID" value="KAF5339336.1"/>
    <property type="molecule type" value="Genomic_DNA"/>
</dbReference>
<keyword evidence="3" id="KW-1185">Reference proteome</keyword>
<accession>A0A8H5CCS2</accession>
<evidence type="ECO:0008006" key="4">
    <source>
        <dbReference type="Google" id="ProtNLM"/>
    </source>
</evidence>
<evidence type="ECO:0000313" key="2">
    <source>
        <dbReference type="EMBL" id="KAF5339336.1"/>
    </source>
</evidence>
<proteinExistence type="predicted"/>
<evidence type="ECO:0000256" key="1">
    <source>
        <dbReference type="SAM" id="Coils"/>
    </source>
</evidence>
<name>A0A8H5CCS2_9AGAR</name>
<dbReference type="SUPFAM" id="SSF52047">
    <property type="entry name" value="RNI-like"/>
    <property type="match status" value="1"/>
</dbReference>